<evidence type="ECO:0000313" key="4">
    <source>
        <dbReference type="EMBL" id="HIX56573.1"/>
    </source>
</evidence>
<feature type="coiled-coil region" evidence="1">
    <location>
        <begin position="50"/>
        <end position="77"/>
    </location>
</feature>
<feature type="transmembrane region" description="Helical" evidence="3">
    <location>
        <begin position="174"/>
        <end position="197"/>
    </location>
</feature>
<reference evidence="4" key="1">
    <citation type="journal article" date="2021" name="PeerJ">
        <title>Extensive microbial diversity within the chicken gut microbiome revealed by metagenomics and culture.</title>
        <authorList>
            <person name="Gilroy R."/>
            <person name="Ravi A."/>
            <person name="Getino M."/>
            <person name="Pursley I."/>
            <person name="Horton D.L."/>
            <person name="Alikhan N.F."/>
            <person name="Baker D."/>
            <person name="Gharbi K."/>
            <person name="Hall N."/>
            <person name="Watson M."/>
            <person name="Adriaenssens E.M."/>
            <person name="Foster-Nyarko E."/>
            <person name="Jarju S."/>
            <person name="Secka A."/>
            <person name="Antonio M."/>
            <person name="Oren A."/>
            <person name="Chaudhuri R.R."/>
            <person name="La Ragione R."/>
            <person name="Hildebrand F."/>
            <person name="Pallen M.J."/>
        </authorList>
    </citation>
    <scope>NUCLEOTIDE SEQUENCE</scope>
    <source>
        <strain evidence="4">USASDec5-558</strain>
    </source>
</reference>
<gene>
    <name evidence="4" type="ORF">H9850_03765</name>
</gene>
<sequence length="215" mass="24325">MRKKIPYELPDGDFVKYIEQIHKQSLQKALEEKARATACLNAASTTESPQESLRKIRAQHKRTMQSLRAEARGEDRELLQKETSNQAQLNAELQRSIRTSSYNSNPAPNKGRAARLERSSSLEEHNSPTTGKQGNEQNQPVILCNARSTLIVIWIFLNLVFFVGMEDRSQDIGIFVGLLLAIITMVLIFLQITIVRYNRRHSALSSMSSVKNNSV</sequence>
<evidence type="ECO:0000313" key="5">
    <source>
        <dbReference type="Proteomes" id="UP000886829"/>
    </source>
</evidence>
<keyword evidence="3" id="KW-0812">Transmembrane</keyword>
<evidence type="ECO:0000256" key="3">
    <source>
        <dbReference type="SAM" id="Phobius"/>
    </source>
</evidence>
<proteinExistence type="predicted"/>
<dbReference type="EMBL" id="DXEV01000076">
    <property type="protein sequence ID" value="HIX56573.1"/>
    <property type="molecule type" value="Genomic_DNA"/>
</dbReference>
<protein>
    <submittedName>
        <fullName evidence="4">Uncharacterized protein</fullName>
    </submittedName>
</protein>
<feature type="transmembrane region" description="Helical" evidence="3">
    <location>
        <begin position="142"/>
        <end position="162"/>
    </location>
</feature>
<feature type="region of interest" description="Disordered" evidence="2">
    <location>
        <begin position="97"/>
        <end position="136"/>
    </location>
</feature>
<organism evidence="4 5">
    <name type="scientific">Candidatus Anaerobiospirillum pullistercoris</name>
    <dbReference type="NCBI Taxonomy" id="2838452"/>
    <lineage>
        <taxon>Bacteria</taxon>
        <taxon>Pseudomonadati</taxon>
        <taxon>Pseudomonadota</taxon>
        <taxon>Gammaproteobacteria</taxon>
        <taxon>Aeromonadales</taxon>
        <taxon>Succinivibrionaceae</taxon>
        <taxon>Anaerobiospirillum</taxon>
    </lineage>
</organism>
<feature type="compositionally biased region" description="Polar residues" evidence="2">
    <location>
        <begin position="97"/>
        <end position="107"/>
    </location>
</feature>
<feature type="compositionally biased region" description="Polar residues" evidence="2">
    <location>
        <begin position="127"/>
        <end position="136"/>
    </location>
</feature>
<keyword evidence="1" id="KW-0175">Coiled coil</keyword>
<reference evidence="4" key="2">
    <citation type="submission" date="2021-04" db="EMBL/GenBank/DDBJ databases">
        <authorList>
            <person name="Gilroy R."/>
        </authorList>
    </citation>
    <scope>NUCLEOTIDE SEQUENCE</scope>
    <source>
        <strain evidence="4">USASDec5-558</strain>
    </source>
</reference>
<keyword evidence="3" id="KW-0472">Membrane</keyword>
<evidence type="ECO:0000256" key="2">
    <source>
        <dbReference type="SAM" id="MobiDB-lite"/>
    </source>
</evidence>
<feature type="compositionally biased region" description="Basic and acidic residues" evidence="2">
    <location>
        <begin position="114"/>
        <end position="126"/>
    </location>
</feature>
<accession>A0A9D2B0E5</accession>
<name>A0A9D2B0E5_9GAMM</name>
<comment type="caution">
    <text evidence="4">The sequence shown here is derived from an EMBL/GenBank/DDBJ whole genome shotgun (WGS) entry which is preliminary data.</text>
</comment>
<keyword evidence="3" id="KW-1133">Transmembrane helix</keyword>
<dbReference type="Proteomes" id="UP000886829">
    <property type="component" value="Unassembled WGS sequence"/>
</dbReference>
<evidence type="ECO:0000256" key="1">
    <source>
        <dbReference type="SAM" id="Coils"/>
    </source>
</evidence>
<dbReference type="AlphaFoldDB" id="A0A9D2B0E5"/>